<accession>A0A7C9I3F7</accession>
<dbReference type="Proteomes" id="UP000483286">
    <property type="component" value="Unassembled WGS sequence"/>
</dbReference>
<organism evidence="2 3">
    <name type="scientific">Deinococcus arboris</name>
    <dbReference type="NCBI Taxonomy" id="2682977"/>
    <lineage>
        <taxon>Bacteria</taxon>
        <taxon>Thermotogati</taxon>
        <taxon>Deinococcota</taxon>
        <taxon>Deinococci</taxon>
        <taxon>Deinococcales</taxon>
        <taxon>Deinococcaceae</taxon>
        <taxon>Deinococcus</taxon>
    </lineage>
</organism>
<evidence type="ECO:0000256" key="1">
    <source>
        <dbReference type="SAM" id="SignalP"/>
    </source>
</evidence>
<protein>
    <recommendedName>
        <fullName evidence="4">Lipoprotein</fullName>
    </recommendedName>
</protein>
<keyword evidence="1" id="KW-0732">Signal</keyword>
<evidence type="ECO:0008006" key="4">
    <source>
        <dbReference type="Google" id="ProtNLM"/>
    </source>
</evidence>
<dbReference type="AlphaFoldDB" id="A0A7C9I3F7"/>
<dbReference type="EMBL" id="WQLB01000014">
    <property type="protein sequence ID" value="MVN87411.1"/>
    <property type="molecule type" value="Genomic_DNA"/>
</dbReference>
<comment type="caution">
    <text evidence="2">The sequence shown here is derived from an EMBL/GenBank/DDBJ whole genome shotgun (WGS) entry which is preliminary data.</text>
</comment>
<keyword evidence="3" id="KW-1185">Reference proteome</keyword>
<evidence type="ECO:0000313" key="3">
    <source>
        <dbReference type="Proteomes" id="UP000483286"/>
    </source>
</evidence>
<sequence length="169" mass="18056">MLAFRFQRARPSLTLLGLAALLAACSLGRDERSAQATEQAAVDAARDAMLAAARALRGTDLKAIGRWASCPGGIGQRYVGGGSMKAPKGNIAGQLEAIRSAVAAAGFTDVTQVKENVTMQRDDISVNLNYNRVYEGWPLSFRSTCHTYPRADAKRVKSSANREIEGLSP</sequence>
<dbReference type="PROSITE" id="PS51257">
    <property type="entry name" value="PROKAR_LIPOPROTEIN"/>
    <property type="match status" value="1"/>
</dbReference>
<reference evidence="2 3" key="1">
    <citation type="submission" date="2019-12" db="EMBL/GenBank/DDBJ databases">
        <title>Deinococcus sp. HMF7620 Genome sequencing and assembly.</title>
        <authorList>
            <person name="Kang H."/>
            <person name="Kim H."/>
            <person name="Joh K."/>
        </authorList>
    </citation>
    <scope>NUCLEOTIDE SEQUENCE [LARGE SCALE GENOMIC DNA]</scope>
    <source>
        <strain evidence="2 3">HMF7620</strain>
    </source>
</reference>
<proteinExistence type="predicted"/>
<name>A0A7C9I3F7_9DEIO</name>
<feature type="chain" id="PRO_5028934094" description="Lipoprotein" evidence="1">
    <location>
        <begin position="29"/>
        <end position="169"/>
    </location>
</feature>
<dbReference type="RefSeq" id="WP_157459461.1">
    <property type="nucleotide sequence ID" value="NZ_WQLB01000014.1"/>
</dbReference>
<feature type="signal peptide" evidence="1">
    <location>
        <begin position="1"/>
        <end position="28"/>
    </location>
</feature>
<gene>
    <name evidence="2" type="ORF">GO986_11595</name>
</gene>
<evidence type="ECO:0000313" key="2">
    <source>
        <dbReference type="EMBL" id="MVN87411.1"/>
    </source>
</evidence>